<dbReference type="AlphaFoldDB" id="A0AA40DYE4"/>
<organism evidence="2 3">
    <name type="scientific">Lasiosphaeris hirsuta</name>
    <dbReference type="NCBI Taxonomy" id="260670"/>
    <lineage>
        <taxon>Eukaryota</taxon>
        <taxon>Fungi</taxon>
        <taxon>Dikarya</taxon>
        <taxon>Ascomycota</taxon>
        <taxon>Pezizomycotina</taxon>
        <taxon>Sordariomycetes</taxon>
        <taxon>Sordariomycetidae</taxon>
        <taxon>Sordariales</taxon>
        <taxon>Lasiosphaeriaceae</taxon>
        <taxon>Lasiosphaeris</taxon>
    </lineage>
</organism>
<evidence type="ECO:0000313" key="3">
    <source>
        <dbReference type="Proteomes" id="UP001172102"/>
    </source>
</evidence>
<dbReference type="Proteomes" id="UP001172102">
    <property type="component" value="Unassembled WGS sequence"/>
</dbReference>
<comment type="caution">
    <text evidence="2">The sequence shown here is derived from an EMBL/GenBank/DDBJ whole genome shotgun (WGS) entry which is preliminary data.</text>
</comment>
<evidence type="ECO:0000256" key="1">
    <source>
        <dbReference type="SAM" id="MobiDB-lite"/>
    </source>
</evidence>
<gene>
    <name evidence="2" type="ORF">B0H67DRAFT_645827</name>
</gene>
<feature type="compositionally biased region" description="Basic and acidic residues" evidence="1">
    <location>
        <begin position="383"/>
        <end position="397"/>
    </location>
</feature>
<name>A0AA40DYE4_9PEZI</name>
<dbReference type="EMBL" id="JAUKUA010000004">
    <property type="protein sequence ID" value="KAK0716178.1"/>
    <property type="molecule type" value="Genomic_DNA"/>
</dbReference>
<evidence type="ECO:0000313" key="2">
    <source>
        <dbReference type="EMBL" id="KAK0716178.1"/>
    </source>
</evidence>
<reference evidence="2" key="1">
    <citation type="submission" date="2023-06" db="EMBL/GenBank/DDBJ databases">
        <title>Genome-scale phylogeny and comparative genomics of the fungal order Sordariales.</title>
        <authorList>
            <consortium name="Lawrence Berkeley National Laboratory"/>
            <person name="Hensen N."/>
            <person name="Bonometti L."/>
            <person name="Westerberg I."/>
            <person name="Brannstrom I.O."/>
            <person name="Guillou S."/>
            <person name="Cros-Aarteil S."/>
            <person name="Calhoun S."/>
            <person name="Haridas S."/>
            <person name="Kuo A."/>
            <person name="Mondo S."/>
            <person name="Pangilinan J."/>
            <person name="Riley R."/>
            <person name="Labutti K."/>
            <person name="Andreopoulos B."/>
            <person name="Lipzen A."/>
            <person name="Chen C."/>
            <person name="Yanf M."/>
            <person name="Daum C."/>
            <person name="Ng V."/>
            <person name="Clum A."/>
            <person name="Steindorff A."/>
            <person name="Ohm R."/>
            <person name="Martin F."/>
            <person name="Silar P."/>
            <person name="Natvig D."/>
            <person name="Lalanne C."/>
            <person name="Gautier V."/>
            <person name="Ament-Velasquez S.L."/>
            <person name="Kruys A."/>
            <person name="Hutchinson M.I."/>
            <person name="Powell A.J."/>
            <person name="Barry K."/>
            <person name="Miller A.N."/>
            <person name="Grigoriev I.V."/>
            <person name="Debuchy R."/>
            <person name="Gladieux P."/>
            <person name="Thoren M.H."/>
            <person name="Johannesson H."/>
        </authorList>
    </citation>
    <scope>NUCLEOTIDE SEQUENCE</scope>
    <source>
        <strain evidence="2">SMH4607-1</strain>
    </source>
</reference>
<proteinExistence type="predicted"/>
<accession>A0AA40DYE4</accession>
<sequence>MEYLRRQYSVDDVFPYPPFLVLGCSDVPSADTRPFAVGGFIAIWRALDDMASCPFPGEDGRDIDTEPEVEESLLHSFVLNVMPDPRALMKLAAFIVPDCVGVAWVNNFVVFEFVQCDDMEQWHARLEKLPGRVSDAQFYVSYSNGPLVYNQLAKRAKNPTPHRAPEIRINDDTDYVARDRVFYPGSMISSAWKGETQYSATAGILLERNGQQRSDDPLSNEVFIVYQGDTLSPVGTVVERVGQTDMALARLYDGIDSFTTSRTKQNLAVVGVKVELPRTPGAEHPEIVAPANSDDLLPAPEAIATFKILPRPGRNRVEGLRATLSRDEVFGMMHLADITSRRAYVSQYLIYADSFTPLIQRGWTVVPLPGTAPTANVTVPDQLGERGESPRKRSRRE</sequence>
<feature type="region of interest" description="Disordered" evidence="1">
    <location>
        <begin position="376"/>
        <end position="397"/>
    </location>
</feature>
<dbReference type="PROSITE" id="PS51257">
    <property type="entry name" value="PROKAR_LIPOPROTEIN"/>
    <property type="match status" value="1"/>
</dbReference>
<keyword evidence="3" id="KW-1185">Reference proteome</keyword>
<protein>
    <submittedName>
        <fullName evidence="2">Uncharacterized protein</fullName>
    </submittedName>
</protein>